<dbReference type="EMBL" id="LCEJ01000039">
    <property type="protein sequence ID" value="KKS69978.1"/>
    <property type="molecule type" value="Genomic_DNA"/>
</dbReference>
<evidence type="ECO:0000313" key="2">
    <source>
        <dbReference type="Proteomes" id="UP000034785"/>
    </source>
</evidence>
<name>A0A0G1E5Y3_9BACT</name>
<reference evidence="1 2" key="1">
    <citation type="journal article" date="2015" name="Nature">
        <title>rRNA introns, odd ribosomes, and small enigmatic genomes across a large radiation of phyla.</title>
        <authorList>
            <person name="Brown C.T."/>
            <person name="Hug L.A."/>
            <person name="Thomas B.C."/>
            <person name="Sharon I."/>
            <person name="Castelle C.J."/>
            <person name="Singh A."/>
            <person name="Wilkins M.J."/>
            <person name="Williams K.H."/>
            <person name="Banfield J.F."/>
        </authorList>
    </citation>
    <scope>NUCLEOTIDE SEQUENCE [LARGE SCALE GENOMIC DNA]</scope>
</reference>
<accession>A0A0G1E5Y3</accession>
<comment type="caution">
    <text evidence="1">The sequence shown here is derived from an EMBL/GenBank/DDBJ whole genome shotgun (WGS) entry which is preliminary data.</text>
</comment>
<dbReference type="AlphaFoldDB" id="A0A0G1E5Y3"/>
<gene>
    <name evidence="1" type="ORF">UV41_C0039G0001</name>
</gene>
<proteinExistence type="predicted"/>
<protein>
    <submittedName>
        <fullName evidence="1">Uncharacterized protein</fullName>
    </submittedName>
</protein>
<dbReference type="Proteomes" id="UP000034785">
    <property type="component" value="Unassembled WGS sequence"/>
</dbReference>
<organism evidence="1 2">
    <name type="scientific">Candidatus Daviesbacteria bacterium GW2011_GWA2_42_7</name>
    <dbReference type="NCBI Taxonomy" id="1618425"/>
    <lineage>
        <taxon>Bacteria</taxon>
        <taxon>Candidatus Daviesiibacteriota</taxon>
    </lineage>
</organism>
<feature type="non-terminal residue" evidence="1">
    <location>
        <position position="114"/>
    </location>
</feature>
<evidence type="ECO:0000313" key="1">
    <source>
        <dbReference type="EMBL" id="KKS69978.1"/>
    </source>
</evidence>
<sequence length="114" mass="12224">MEKGSFRRRLQEGADNLPSLGALSRAFSDKIRQLDVKQVARIMGIAAVVGVPAYALYEVSGLFSSPTPPPRAADNPNFAGPTALSLRPKVSEAVTADSLGIEQYDQNHLEGRIS</sequence>